<comment type="caution">
    <text evidence="5">The sequence shown here is derived from an EMBL/GenBank/DDBJ whole genome shotgun (WGS) entry which is preliminary data.</text>
</comment>
<keyword evidence="1" id="KW-0819">tRNA processing</keyword>
<keyword evidence="3" id="KW-0862">Zinc</keyword>
<keyword evidence="2" id="KW-0479">Metal-binding</keyword>
<dbReference type="Gene3D" id="6.20.50.20">
    <property type="match status" value="1"/>
</dbReference>
<sequence length="143" mass="16269">MSYNITNPMAKGSNRVENGVLLTPPPRNVGNKEHYQRMNYLYQLAMWNTMSGNDGGEQALARLYAKNMDLVSKRTRAEMLPQLKRTICKKCHRVLVPKKTMRVQTDSGSLQLVCSCGAVRNFPIHLNGGYRCYAERDENLISM</sequence>
<dbReference type="GO" id="GO:0034965">
    <property type="term" value="P:intronic box C/D snoRNA processing"/>
    <property type="evidence" value="ECO:0007669"/>
    <property type="project" value="EnsemblFungi"/>
</dbReference>
<gene>
    <name evidence="5" type="ORF">ZYGR_0Z01690</name>
</gene>
<evidence type="ECO:0000256" key="2">
    <source>
        <dbReference type="ARBA" id="ARBA00022723"/>
    </source>
</evidence>
<dbReference type="Proteomes" id="UP000187013">
    <property type="component" value="Unassembled WGS sequence"/>
</dbReference>
<dbReference type="InterPro" id="IPR007175">
    <property type="entry name" value="Rpr2/Snm1/Rpp21"/>
</dbReference>
<dbReference type="PANTHER" id="PTHR14742:SF0">
    <property type="entry name" value="RIBONUCLEASE P PROTEIN SUBUNIT P21"/>
    <property type="match status" value="1"/>
</dbReference>
<reference evidence="5 6" key="1">
    <citation type="submission" date="2016-08" db="EMBL/GenBank/DDBJ databases">
        <title>Draft genome sequence of allopolyploid Zygosaccharomyces rouxii.</title>
        <authorList>
            <person name="Watanabe J."/>
            <person name="Uehara K."/>
            <person name="Mogi Y."/>
            <person name="Tsukioka Y."/>
        </authorList>
    </citation>
    <scope>NUCLEOTIDE SEQUENCE [LARGE SCALE GENOMIC DNA]</scope>
    <source>
        <strain evidence="5 6">NBRC 110957</strain>
    </source>
</reference>
<evidence type="ECO:0000256" key="3">
    <source>
        <dbReference type="ARBA" id="ARBA00022833"/>
    </source>
</evidence>
<proteinExistence type="inferred from homology"/>
<dbReference type="EMBL" id="BDGX01000026">
    <property type="protein sequence ID" value="GAV50746.1"/>
    <property type="molecule type" value="Genomic_DNA"/>
</dbReference>
<dbReference type="Pfam" id="PF04032">
    <property type="entry name" value="Rpr2"/>
    <property type="match status" value="1"/>
</dbReference>
<dbReference type="AlphaFoldDB" id="A0A1Q3A4U8"/>
<dbReference type="OrthoDB" id="128536at2759"/>
<organism evidence="5 6">
    <name type="scientific">Zygosaccharomyces rouxii</name>
    <dbReference type="NCBI Taxonomy" id="4956"/>
    <lineage>
        <taxon>Eukaryota</taxon>
        <taxon>Fungi</taxon>
        <taxon>Dikarya</taxon>
        <taxon>Ascomycota</taxon>
        <taxon>Saccharomycotina</taxon>
        <taxon>Saccharomycetes</taxon>
        <taxon>Saccharomycetales</taxon>
        <taxon>Saccharomycetaceae</taxon>
        <taxon>Zygosaccharomyces</taxon>
    </lineage>
</organism>
<evidence type="ECO:0000256" key="1">
    <source>
        <dbReference type="ARBA" id="ARBA00022694"/>
    </source>
</evidence>
<evidence type="ECO:0000256" key="4">
    <source>
        <dbReference type="ARBA" id="ARBA00038402"/>
    </source>
</evidence>
<name>A0A1Q3A4U8_ZYGRO</name>
<dbReference type="GO" id="GO:0001682">
    <property type="term" value="P:tRNA 5'-leader removal"/>
    <property type="evidence" value="ECO:0007669"/>
    <property type="project" value="EnsemblFungi"/>
</dbReference>
<dbReference type="PANTHER" id="PTHR14742">
    <property type="entry name" value="RIBONUCLEASE P SUBUNIT P21"/>
    <property type="match status" value="1"/>
</dbReference>
<dbReference type="OMA" id="CKKCHRI"/>
<evidence type="ECO:0000313" key="6">
    <source>
        <dbReference type="Proteomes" id="UP000187013"/>
    </source>
</evidence>
<evidence type="ECO:0000313" key="5">
    <source>
        <dbReference type="EMBL" id="GAV50746.1"/>
    </source>
</evidence>
<dbReference type="eggNOG" id="KOG4394">
    <property type="taxonomic scope" value="Eukaryota"/>
</dbReference>
<dbReference type="GO" id="GO:0046872">
    <property type="term" value="F:metal ion binding"/>
    <property type="evidence" value="ECO:0007669"/>
    <property type="project" value="UniProtKB-KW"/>
</dbReference>
<protein>
    <submittedName>
        <fullName evidence="5">Uncharacterized protein</fullName>
    </submittedName>
</protein>
<accession>A0A1Q3A4U8</accession>
<dbReference type="GO" id="GO:0005655">
    <property type="term" value="C:nucleolar ribonuclease P complex"/>
    <property type="evidence" value="ECO:0007669"/>
    <property type="project" value="EnsemblFungi"/>
</dbReference>
<comment type="similarity">
    <text evidence="4">Belongs to the eukaryotic/archaeal RNase P protein component 4 family.</text>
</comment>
<dbReference type="GO" id="GO:0004526">
    <property type="term" value="F:ribonuclease P activity"/>
    <property type="evidence" value="ECO:0007669"/>
    <property type="project" value="EnsemblFungi"/>
</dbReference>